<dbReference type="PIRSF" id="PIRSF037215">
    <property type="entry name" value="Peptidase_M20B"/>
    <property type="match status" value="1"/>
</dbReference>
<dbReference type="GO" id="GO:0043171">
    <property type="term" value="P:peptide catabolic process"/>
    <property type="evidence" value="ECO:0007669"/>
    <property type="project" value="UniProtKB-UniRule"/>
</dbReference>
<dbReference type="GO" id="GO:0008270">
    <property type="term" value="F:zinc ion binding"/>
    <property type="evidence" value="ECO:0007669"/>
    <property type="project" value="UniProtKB-UniRule"/>
</dbReference>
<evidence type="ECO:0000256" key="10">
    <source>
        <dbReference type="PIRSR" id="PIRSR037215-1"/>
    </source>
</evidence>
<proteinExistence type="inferred from homology"/>
<dbReference type="AlphaFoldDB" id="A0A850R5F3"/>
<organism evidence="13 14">
    <name type="scientific">Bombilactobacillus apium</name>
    <dbReference type="NCBI Taxonomy" id="2675299"/>
    <lineage>
        <taxon>Bacteria</taxon>
        <taxon>Bacillati</taxon>
        <taxon>Bacillota</taxon>
        <taxon>Bacilli</taxon>
        <taxon>Lactobacillales</taxon>
        <taxon>Lactobacillaceae</taxon>
        <taxon>Bombilactobacillus</taxon>
    </lineage>
</organism>
<dbReference type="EC" id="3.4.11.4" evidence="9"/>
<dbReference type="CDD" id="cd03892">
    <property type="entry name" value="M20_peptT"/>
    <property type="match status" value="1"/>
</dbReference>
<evidence type="ECO:0000256" key="8">
    <source>
        <dbReference type="ARBA" id="ARBA00023049"/>
    </source>
</evidence>
<accession>A0A850R5F3</accession>
<dbReference type="Gene3D" id="3.30.70.360">
    <property type="match status" value="1"/>
</dbReference>
<dbReference type="EMBL" id="JABZEC010000001">
    <property type="protein sequence ID" value="NVY95832.1"/>
    <property type="molecule type" value="Genomic_DNA"/>
</dbReference>
<dbReference type="Proteomes" id="UP000563523">
    <property type="component" value="Unassembled WGS sequence"/>
</dbReference>
<keyword evidence="9" id="KW-0963">Cytoplasm</keyword>
<dbReference type="InterPro" id="IPR001261">
    <property type="entry name" value="ArgE/DapE_CS"/>
</dbReference>
<dbReference type="GO" id="GO:0008237">
    <property type="term" value="F:metallopeptidase activity"/>
    <property type="evidence" value="ECO:0007669"/>
    <property type="project" value="UniProtKB-KW"/>
</dbReference>
<dbReference type="Pfam" id="PF01546">
    <property type="entry name" value="Peptidase_M20"/>
    <property type="match status" value="1"/>
</dbReference>
<dbReference type="InterPro" id="IPR036264">
    <property type="entry name" value="Bact_exopeptidase_dim_dom"/>
</dbReference>
<dbReference type="GO" id="GO:0006508">
    <property type="term" value="P:proteolysis"/>
    <property type="evidence" value="ECO:0007669"/>
    <property type="project" value="UniProtKB-UniRule"/>
</dbReference>
<dbReference type="InterPro" id="IPR002933">
    <property type="entry name" value="Peptidase_M20"/>
</dbReference>
<keyword evidence="3 9" id="KW-0031">Aminopeptidase</keyword>
<feature type="binding site" evidence="9 11">
    <location>
        <position position="179"/>
    </location>
    <ligand>
        <name>Zn(2+)</name>
        <dbReference type="ChEBI" id="CHEBI:29105"/>
        <label>2</label>
    </ligand>
</feature>
<keyword evidence="14" id="KW-1185">Reference proteome</keyword>
<gene>
    <name evidence="9 13" type="primary">pepT</name>
    <name evidence="13" type="ORF">HU830_01235</name>
</gene>
<evidence type="ECO:0000256" key="5">
    <source>
        <dbReference type="ARBA" id="ARBA00022723"/>
    </source>
</evidence>
<feature type="binding site" evidence="9 11">
    <location>
        <position position="201"/>
    </location>
    <ligand>
        <name>Zn(2+)</name>
        <dbReference type="ChEBI" id="CHEBI:29105"/>
        <label>1</label>
    </ligand>
</feature>
<evidence type="ECO:0000256" key="1">
    <source>
        <dbReference type="ARBA" id="ARBA00000870"/>
    </source>
</evidence>
<dbReference type="NCBIfam" id="TIGR01882">
    <property type="entry name" value="peptidase-T"/>
    <property type="match status" value="1"/>
</dbReference>
<name>A0A850R5F3_9LACO</name>
<evidence type="ECO:0000256" key="7">
    <source>
        <dbReference type="ARBA" id="ARBA00022833"/>
    </source>
</evidence>
<dbReference type="HAMAP" id="MF_00550">
    <property type="entry name" value="Aminopeptidase_M20"/>
    <property type="match status" value="1"/>
</dbReference>
<feature type="domain" description="Peptidase M20 dimerisation" evidence="12">
    <location>
        <begin position="210"/>
        <end position="311"/>
    </location>
</feature>
<evidence type="ECO:0000256" key="9">
    <source>
        <dbReference type="HAMAP-Rule" id="MF_00550"/>
    </source>
</evidence>
<dbReference type="SUPFAM" id="SSF55031">
    <property type="entry name" value="Bacterial exopeptidase dimerisation domain"/>
    <property type="match status" value="1"/>
</dbReference>
<feature type="binding site" evidence="9 11">
    <location>
        <position position="144"/>
    </location>
    <ligand>
        <name>Zn(2+)</name>
        <dbReference type="ChEBI" id="CHEBI:29105"/>
        <label>2</label>
    </ligand>
</feature>
<comment type="caution">
    <text evidence="13">The sequence shown here is derived from an EMBL/GenBank/DDBJ whole genome shotgun (WGS) entry which is preliminary data.</text>
</comment>
<feature type="binding site" evidence="9 11">
    <location>
        <position position="383"/>
    </location>
    <ligand>
        <name>Zn(2+)</name>
        <dbReference type="ChEBI" id="CHEBI:29105"/>
        <label>2</label>
    </ligand>
</feature>
<feature type="binding site" evidence="9 11">
    <location>
        <position position="144"/>
    </location>
    <ligand>
        <name>Zn(2+)</name>
        <dbReference type="ChEBI" id="CHEBI:29105"/>
        <label>1</label>
    </ligand>
</feature>
<dbReference type="PANTHER" id="PTHR42994">
    <property type="entry name" value="PEPTIDASE T"/>
    <property type="match status" value="1"/>
</dbReference>
<dbReference type="GO" id="GO:0005829">
    <property type="term" value="C:cytosol"/>
    <property type="evidence" value="ECO:0007669"/>
    <property type="project" value="TreeGrafter"/>
</dbReference>
<dbReference type="PANTHER" id="PTHR42994:SF1">
    <property type="entry name" value="PEPTIDASE T"/>
    <property type="match status" value="1"/>
</dbReference>
<evidence type="ECO:0000256" key="4">
    <source>
        <dbReference type="ARBA" id="ARBA00022670"/>
    </source>
</evidence>
<dbReference type="NCBIfam" id="NF009920">
    <property type="entry name" value="PRK13381.1"/>
    <property type="match status" value="1"/>
</dbReference>
<dbReference type="Gene3D" id="3.40.630.10">
    <property type="entry name" value="Zn peptidases"/>
    <property type="match status" value="1"/>
</dbReference>
<keyword evidence="6 9" id="KW-0378">Hydrolase</keyword>
<keyword evidence="5 9" id="KW-0479">Metal-binding</keyword>
<evidence type="ECO:0000256" key="6">
    <source>
        <dbReference type="ARBA" id="ARBA00022801"/>
    </source>
</evidence>
<dbReference type="PROSITE" id="PS00758">
    <property type="entry name" value="ARGE_DAPE_CPG2_1"/>
    <property type="match status" value="1"/>
</dbReference>
<reference evidence="13 14" key="1">
    <citation type="submission" date="2020-06" db="EMBL/GenBank/DDBJ databases">
        <authorList>
            <person name="Kang J."/>
        </authorList>
    </citation>
    <scope>NUCLEOTIDE SEQUENCE [LARGE SCALE GENOMIC DNA]</scope>
    <source>
        <strain evidence="13 14">DCY120</strain>
    </source>
</reference>
<feature type="active site" evidence="9 10">
    <location>
        <position position="83"/>
    </location>
</feature>
<evidence type="ECO:0000313" key="13">
    <source>
        <dbReference type="EMBL" id="NVY95832.1"/>
    </source>
</evidence>
<comment type="function">
    <text evidence="9">Cleaves the N-terminal amino acid of tripeptides.</text>
</comment>
<dbReference type="RefSeq" id="WP_176941999.1">
    <property type="nucleotide sequence ID" value="NZ_JABZEC010000001.1"/>
</dbReference>
<feature type="active site" description="Proton acceptor" evidence="9 10">
    <location>
        <position position="178"/>
    </location>
</feature>
<dbReference type="InterPro" id="IPR011650">
    <property type="entry name" value="Peptidase_M20_dimer"/>
</dbReference>
<comment type="similarity">
    <text evidence="2 9">Belongs to the peptidase M20B family.</text>
</comment>
<keyword evidence="7 9" id="KW-0862">Zinc</keyword>
<sequence>MKYPQLEERFLRYVRQNTRSDEQSTTVPTTQRQVIFLKKLATELTNLGLQEVVYNSQNGYLTATLPANTAKQVPVIGFLAHVDTADFNSEHVNPQIVSDYDGQQIIKLDPAGKYQLDPKVFPSLKKYTDQTLITTDGTTLLGGDDKAGVSEIITAVEYLLEHPEIEHGTLRLGFSPDEETGKGAKNFDAPAFAADFAYTVDGGSEGQLEYETFNAAAAKIQITGKDVHPSEAKDILVNASLIGMELQSQLPANEVPEKTSGREGFYFLTEFTGSVDQANLSYIIRDFDRGGLERRKEFLQQIIAKLKQKYGSQTIQAKIYDQYYNMYEVIKDHMEVVQLAEKAMHNLGIVPDKTAVRGGTDGSTISFMGLPTPNIFAGPENMHGRFEYVSEQVMDKAVDVILEISRLNTQGE</sequence>
<evidence type="ECO:0000256" key="2">
    <source>
        <dbReference type="ARBA" id="ARBA00009692"/>
    </source>
</evidence>
<dbReference type="GO" id="GO:0045148">
    <property type="term" value="F:tripeptide aminopeptidase activity"/>
    <property type="evidence" value="ECO:0007669"/>
    <property type="project" value="UniProtKB-UniRule"/>
</dbReference>
<feature type="binding site" evidence="9 11">
    <location>
        <position position="81"/>
    </location>
    <ligand>
        <name>Zn(2+)</name>
        <dbReference type="ChEBI" id="CHEBI:29105"/>
        <label>1</label>
    </ligand>
</feature>
<keyword evidence="4 9" id="KW-0645">Protease</keyword>
<dbReference type="SUPFAM" id="SSF53187">
    <property type="entry name" value="Zn-dependent exopeptidases"/>
    <property type="match status" value="1"/>
</dbReference>
<comment type="catalytic activity">
    <reaction evidence="1 9">
        <text>Release of the N-terminal residue from a tripeptide.</text>
        <dbReference type="EC" id="3.4.11.4"/>
    </reaction>
</comment>
<evidence type="ECO:0000256" key="11">
    <source>
        <dbReference type="PIRSR" id="PIRSR037215-2"/>
    </source>
</evidence>
<dbReference type="InterPro" id="IPR010161">
    <property type="entry name" value="Peptidase_M20B"/>
</dbReference>
<evidence type="ECO:0000313" key="14">
    <source>
        <dbReference type="Proteomes" id="UP000563523"/>
    </source>
</evidence>
<evidence type="ECO:0000256" key="3">
    <source>
        <dbReference type="ARBA" id="ARBA00022438"/>
    </source>
</evidence>
<dbReference type="Pfam" id="PF07687">
    <property type="entry name" value="M20_dimer"/>
    <property type="match status" value="1"/>
</dbReference>
<keyword evidence="8 9" id="KW-0482">Metalloprotease</keyword>
<comment type="subcellular location">
    <subcellularLocation>
        <location evidence="9">Cytoplasm</location>
    </subcellularLocation>
</comment>
<comment type="cofactor">
    <cofactor evidence="9 11">
        <name>Zn(2+)</name>
        <dbReference type="ChEBI" id="CHEBI:29105"/>
    </cofactor>
    <text evidence="9 11">Binds 2 Zn(2+) ions per subunit.</text>
</comment>
<protein>
    <recommendedName>
        <fullName evidence="9">Peptidase T</fullName>
        <ecNumber evidence="9">3.4.11.4</ecNumber>
    </recommendedName>
    <alternativeName>
        <fullName evidence="9">Aminotripeptidase</fullName>
        <shortName evidence="9">Tripeptidase</shortName>
    </alternativeName>
    <alternativeName>
        <fullName evidence="9">Tripeptide aminopeptidase</fullName>
    </alternativeName>
</protein>
<dbReference type="NCBIfam" id="NF003976">
    <property type="entry name" value="PRK05469.1"/>
    <property type="match status" value="1"/>
</dbReference>
<evidence type="ECO:0000259" key="12">
    <source>
        <dbReference type="Pfam" id="PF07687"/>
    </source>
</evidence>